<feature type="transmembrane region" description="Helical" evidence="1">
    <location>
        <begin position="383"/>
        <end position="412"/>
    </location>
</feature>
<evidence type="ECO:0000256" key="1">
    <source>
        <dbReference type="SAM" id="Phobius"/>
    </source>
</evidence>
<keyword evidence="1" id="KW-0812">Transmembrane</keyword>
<feature type="transmembrane region" description="Helical" evidence="1">
    <location>
        <begin position="160"/>
        <end position="184"/>
    </location>
</feature>
<keyword evidence="1" id="KW-0472">Membrane</keyword>
<feature type="transmembrane region" description="Helical" evidence="1">
    <location>
        <begin position="7"/>
        <end position="40"/>
    </location>
</feature>
<dbReference type="Proteomes" id="UP001165962">
    <property type="component" value="Unassembled WGS sequence"/>
</dbReference>
<name>A0ABX0J5T9_9BACL</name>
<feature type="transmembrane region" description="Helical" evidence="1">
    <location>
        <begin position="196"/>
        <end position="215"/>
    </location>
</feature>
<feature type="transmembrane region" description="Helical" evidence="1">
    <location>
        <begin position="76"/>
        <end position="99"/>
    </location>
</feature>
<organism evidence="2 3">
    <name type="scientific">Paenibacillus agricola</name>
    <dbReference type="NCBI Taxonomy" id="2716264"/>
    <lineage>
        <taxon>Bacteria</taxon>
        <taxon>Bacillati</taxon>
        <taxon>Bacillota</taxon>
        <taxon>Bacilli</taxon>
        <taxon>Bacillales</taxon>
        <taxon>Paenibacillaceae</taxon>
        <taxon>Paenibacillus</taxon>
    </lineage>
</organism>
<feature type="transmembrane region" description="Helical" evidence="1">
    <location>
        <begin position="119"/>
        <end position="139"/>
    </location>
</feature>
<evidence type="ECO:0000313" key="2">
    <source>
        <dbReference type="EMBL" id="NHN31700.1"/>
    </source>
</evidence>
<sequence>MKSYFILLMCVMFLIQYFVNAAWLVYILAIFATVAFIGSITLARTVPRIFSILMFIAGIVLTQLKGQGMDAVAQGITSNIPLLTLLVLVPLLSIPFKMGGFFDSILLYLQKLRNSPRKMFAGITIVLFFLGPILNLGSIRIVHELIKDLRLNTTFLSKAYLVGFSTTILWSPYYAAVGIVLLYLDVSIGNYMTYGFGLAVLFLIVGNLMLGWWARKQQWDTEATNPSEITAVHRKRIRILPLIILMLMVITIVAEFTTHWSMLVLVSLLALLFPIAWSLFSKQWGLLKRHLIDYRDKAVPIMNNEIIMYISAGFFGQSLKGSSFGQGISLFMNDLSQLSFLLFAVFIVVLMVSITFVGIHQVVVVSVIATQMDPVLLGTTKEILAMLLMLAWSTSSILSPVNPINLLVSTLLKKSSIEVGLRDNGWYLLVVCAIGIAILTYFH</sequence>
<evidence type="ECO:0000313" key="3">
    <source>
        <dbReference type="Proteomes" id="UP001165962"/>
    </source>
</evidence>
<comment type="caution">
    <text evidence="2">The sequence shown here is derived from an EMBL/GenBank/DDBJ whole genome shotgun (WGS) entry which is preliminary data.</text>
</comment>
<dbReference type="EMBL" id="JAAOIW010000006">
    <property type="protein sequence ID" value="NHN31700.1"/>
    <property type="molecule type" value="Genomic_DNA"/>
</dbReference>
<feature type="transmembrane region" description="Helical" evidence="1">
    <location>
        <begin position="260"/>
        <end position="280"/>
    </location>
</feature>
<feature type="transmembrane region" description="Helical" evidence="1">
    <location>
        <begin position="424"/>
        <end position="442"/>
    </location>
</feature>
<feature type="transmembrane region" description="Helical" evidence="1">
    <location>
        <begin position="236"/>
        <end position="254"/>
    </location>
</feature>
<protein>
    <submittedName>
        <fullName evidence="2">Uncharacterized protein</fullName>
    </submittedName>
</protein>
<accession>A0ABX0J5T9</accession>
<gene>
    <name evidence="2" type="ORF">G9U52_17850</name>
</gene>
<keyword evidence="3" id="KW-1185">Reference proteome</keyword>
<proteinExistence type="predicted"/>
<feature type="transmembrane region" description="Helical" evidence="1">
    <location>
        <begin position="340"/>
        <end position="363"/>
    </location>
</feature>
<reference evidence="2" key="1">
    <citation type="submission" date="2020-03" db="EMBL/GenBank/DDBJ databases">
        <title>Draft sequencing of Paenibacilllus sp. S3N08.</title>
        <authorList>
            <person name="Kim D.-U."/>
        </authorList>
    </citation>
    <scope>NUCLEOTIDE SEQUENCE</scope>
    <source>
        <strain evidence="2">S3N08</strain>
    </source>
</reference>
<feature type="transmembrane region" description="Helical" evidence="1">
    <location>
        <begin position="46"/>
        <end position="64"/>
    </location>
</feature>
<keyword evidence="1" id="KW-1133">Transmembrane helix</keyword>